<dbReference type="Gene3D" id="3.40.1190.10">
    <property type="entry name" value="Mur-like, catalytic domain"/>
    <property type="match status" value="1"/>
</dbReference>
<evidence type="ECO:0000313" key="13">
    <source>
        <dbReference type="Proteomes" id="UP000438120"/>
    </source>
</evidence>
<dbReference type="InterPro" id="IPR001645">
    <property type="entry name" value="Folylpolyglutamate_synth"/>
</dbReference>
<evidence type="ECO:0000256" key="10">
    <source>
        <dbReference type="PIRNR" id="PIRNR001563"/>
    </source>
</evidence>
<dbReference type="GO" id="GO:0005737">
    <property type="term" value="C:cytoplasm"/>
    <property type="evidence" value="ECO:0007669"/>
    <property type="project" value="TreeGrafter"/>
</dbReference>
<dbReference type="Pfam" id="PF02875">
    <property type="entry name" value="Mur_ligase_C"/>
    <property type="match status" value="1"/>
</dbReference>
<evidence type="ECO:0000259" key="11">
    <source>
        <dbReference type="Pfam" id="PF02875"/>
    </source>
</evidence>
<dbReference type="GO" id="GO:0005524">
    <property type="term" value="F:ATP binding"/>
    <property type="evidence" value="ECO:0007669"/>
    <property type="project" value="UniProtKB-KW"/>
</dbReference>
<evidence type="ECO:0000256" key="1">
    <source>
        <dbReference type="ARBA" id="ARBA00008276"/>
    </source>
</evidence>
<dbReference type="SUPFAM" id="SSF53623">
    <property type="entry name" value="MurD-like peptide ligases, catalytic domain"/>
    <property type="match status" value="1"/>
</dbReference>
<feature type="domain" description="Mur ligase C-terminal" evidence="11">
    <location>
        <begin position="299"/>
        <end position="417"/>
    </location>
</feature>
<comment type="catalytic activity">
    <reaction evidence="9">
        <text>(6S)-5,6,7,8-tetrahydrofolyl-(gamma-L-Glu)(n) + L-glutamate + ATP = (6S)-5,6,7,8-tetrahydrofolyl-(gamma-L-Glu)(n+1) + ADP + phosphate + H(+)</text>
        <dbReference type="Rhea" id="RHEA:10580"/>
        <dbReference type="Rhea" id="RHEA-COMP:14738"/>
        <dbReference type="Rhea" id="RHEA-COMP:14740"/>
        <dbReference type="ChEBI" id="CHEBI:15378"/>
        <dbReference type="ChEBI" id="CHEBI:29985"/>
        <dbReference type="ChEBI" id="CHEBI:30616"/>
        <dbReference type="ChEBI" id="CHEBI:43474"/>
        <dbReference type="ChEBI" id="CHEBI:141005"/>
        <dbReference type="ChEBI" id="CHEBI:456216"/>
        <dbReference type="EC" id="6.3.2.17"/>
    </reaction>
</comment>
<keyword evidence="13" id="KW-1185">Reference proteome</keyword>
<evidence type="ECO:0000256" key="3">
    <source>
        <dbReference type="ARBA" id="ARBA00022598"/>
    </source>
</evidence>
<name>A0A6A8M9F9_9LACO</name>
<dbReference type="RefSeq" id="WP_206987461.1">
    <property type="nucleotide sequence ID" value="NZ_VUMX01000002.1"/>
</dbReference>
<protein>
    <recommendedName>
        <fullName evidence="2">tetrahydrofolate synthase</fullName>
        <ecNumber evidence="2">6.3.2.17</ecNumber>
    </recommendedName>
    <alternativeName>
        <fullName evidence="8">Tetrahydrofolylpolyglutamate synthase</fullName>
    </alternativeName>
</protein>
<dbReference type="NCBIfam" id="TIGR01499">
    <property type="entry name" value="folC"/>
    <property type="match status" value="1"/>
</dbReference>
<dbReference type="Proteomes" id="UP000438120">
    <property type="component" value="Unassembled WGS sequence"/>
</dbReference>
<dbReference type="SUPFAM" id="SSF53244">
    <property type="entry name" value="MurD-like peptide ligases, peptide-binding domain"/>
    <property type="match status" value="1"/>
</dbReference>
<dbReference type="InterPro" id="IPR018109">
    <property type="entry name" value="Folylpolyglutamate_synth_CS"/>
</dbReference>
<evidence type="ECO:0000256" key="4">
    <source>
        <dbReference type="ARBA" id="ARBA00022723"/>
    </source>
</evidence>
<comment type="similarity">
    <text evidence="1 10">Belongs to the folylpolyglutamate synthase family.</text>
</comment>
<organism evidence="12 13">
    <name type="scientific">Lactobacillus porci</name>
    <dbReference type="NCBI Taxonomy" id="2012477"/>
    <lineage>
        <taxon>Bacteria</taxon>
        <taxon>Bacillati</taxon>
        <taxon>Bacillota</taxon>
        <taxon>Bacilli</taxon>
        <taxon>Lactobacillales</taxon>
        <taxon>Lactobacillaceae</taxon>
        <taxon>Lactobacillus</taxon>
    </lineage>
</organism>
<dbReference type="PANTHER" id="PTHR11136">
    <property type="entry name" value="FOLYLPOLYGLUTAMATE SYNTHASE-RELATED"/>
    <property type="match status" value="1"/>
</dbReference>
<gene>
    <name evidence="12" type="ORF">FYJ62_01385</name>
</gene>
<dbReference type="PROSITE" id="PS01012">
    <property type="entry name" value="FOLYLPOLYGLU_SYNT_2"/>
    <property type="match status" value="1"/>
</dbReference>
<evidence type="ECO:0000256" key="6">
    <source>
        <dbReference type="ARBA" id="ARBA00022840"/>
    </source>
</evidence>
<keyword evidence="3 10" id="KW-0436">Ligase</keyword>
<accession>A0A6A8M9F9</accession>
<dbReference type="InterPro" id="IPR004101">
    <property type="entry name" value="Mur_ligase_C"/>
</dbReference>
<dbReference type="InterPro" id="IPR036565">
    <property type="entry name" value="Mur-like_cat_sf"/>
</dbReference>
<keyword evidence="5 10" id="KW-0547">Nucleotide-binding</keyword>
<keyword evidence="4" id="KW-0479">Metal-binding</keyword>
<dbReference type="InterPro" id="IPR036615">
    <property type="entry name" value="Mur_ligase_C_dom_sf"/>
</dbReference>
<dbReference type="PROSITE" id="PS01011">
    <property type="entry name" value="FOLYLPOLYGLU_SYNT_1"/>
    <property type="match status" value="1"/>
</dbReference>
<keyword evidence="6 10" id="KW-0067">ATP-binding</keyword>
<dbReference type="GO" id="GO:0046872">
    <property type="term" value="F:metal ion binding"/>
    <property type="evidence" value="ECO:0007669"/>
    <property type="project" value="UniProtKB-KW"/>
</dbReference>
<evidence type="ECO:0000256" key="5">
    <source>
        <dbReference type="ARBA" id="ARBA00022741"/>
    </source>
</evidence>
<reference evidence="12 13" key="1">
    <citation type="submission" date="2019-08" db="EMBL/GenBank/DDBJ databases">
        <title>In-depth cultivation of the pig gut microbiome towards novel bacterial diversity and tailored functional studies.</title>
        <authorList>
            <person name="Wylensek D."/>
            <person name="Hitch T.C.A."/>
            <person name="Clavel T."/>
        </authorList>
    </citation>
    <scope>NUCLEOTIDE SEQUENCE [LARGE SCALE GENOMIC DNA]</scope>
    <source>
        <strain evidence="12 13">Bifido-178-WT-2B</strain>
    </source>
</reference>
<keyword evidence="7" id="KW-0460">Magnesium</keyword>
<comment type="caution">
    <text evidence="12">The sequence shown here is derived from an EMBL/GenBank/DDBJ whole genome shotgun (WGS) entry which is preliminary data.</text>
</comment>
<evidence type="ECO:0000256" key="2">
    <source>
        <dbReference type="ARBA" id="ARBA00013025"/>
    </source>
</evidence>
<evidence type="ECO:0000256" key="8">
    <source>
        <dbReference type="ARBA" id="ARBA00030592"/>
    </source>
</evidence>
<evidence type="ECO:0000256" key="9">
    <source>
        <dbReference type="ARBA" id="ARBA00047493"/>
    </source>
</evidence>
<dbReference type="Gene3D" id="3.90.190.20">
    <property type="entry name" value="Mur ligase, C-terminal domain"/>
    <property type="match status" value="1"/>
</dbReference>
<dbReference type="EC" id="6.3.2.17" evidence="2"/>
<dbReference type="GO" id="GO:0004326">
    <property type="term" value="F:tetrahydrofolylpolyglutamate synthase activity"/>
    <property type="evidence" value="ECO:0007669"/>
    <property type="project" value="UniProtKB-EC"/>
</dbReference>
<dbReference type="PIRSF" id="PIRSF001563">
    <property type="entry name" value="Folylpolyglu_synth"/>
    <property type="match status" value="1"/>
</dbReference>
<dbReference type="PANTHER" id="PTHR11136:SF0">
    <property type="entry name" value="DIHYDROFOLATE SYNTHETASE-RELATED"/>
    <property type="match status" value="1"/>
</dbReference>
<sequence length="435" mass="48521">MKFTTVKEFTDYLYHLPHLHDKSDLTYIKRLLAQLGNPQDQVKTIHVTGTNGKGSTSYYLSNLLQKAGQQTGLFVSPYIISFNERIQLNGQGISDSDLLNVANEVWEAMAAVREQDQDPDFGLVTFEYEVAMAFAYFAHKDCDYAVIEVGIGGEHDKTNVITPEVSIITTIGLDHEMIIGPTIQDIAREKSGVIKYKRPVVLGNIPESVKGILEKKIAEEASTGYWLGKNFRVLEAGSEKFVVSLASGQKYDLLPRPEVETFDAAMALRAFNLLCLKNPAMSLEAEAAEAAINETVVPGRYQIIQRRPMIVLDGAHNLQAMGNLLHFAHGQAKARRGRLHALVGMMKDKDIDQVLDLFQAEDDVVLTTVDYPRAARKEDFPAKYLDRFSYQADPWTAYQKMASALADEDLLLVSGSFYLVSAILLKLHAEQTEKE</sequence>
<evidence type="ECO:0000256" key="7">
    <source>
        <dbReference type="ARBA" id="ARBA00022842"/>
    </source>
</evidence>
<dbReference type="EMBL" id="VUMX01000002">
    <property type="protein sequence ID" value="MST86335.1"/>
    <property type="molecule type" value="Genomic_DNA"/>
</dbReference>
<evidence type="ECO:0000313" key="12">
    <source>
        <dbReference type="EMBL" id="MST86335.1"/>
    </source>
</evidence>
<proteinExistence type="inferred from homology"/>
<dbReference type="GO" id="GO:0008841">
    <property type="term" value="F:dihydrofolate synthase activity"/>
    <property type="evidence" value="ECO:0007669"/>
    <property type="project" value="TreeGrafter"/>
</dbReference>
<dbReference type="AlphaFoldDB" id="A0A6A8M9F9"/>